<name>A0A0C3S235_PHLG1</name>
<proteinExistence type="predicted"/>
<sequence>MIFYPTGDIPKGDNAEGRPSLVVSVERTGQSAASVIRVVQPRNTLTTSKTILLFTTLPPFRHSWKTYTHLILYRRRGPCWDPSPTPAPPRMTYASTINSGTLSSCRRVVTDIVVSEGGRWALYRRCLRSTCRESSKIQINMPFEMNSRTRL</sequence>
<protein>
    <submittedName>
        <fullName evidence="1">Uncharacterized protein</fullName>
    </submittedName>
</protein>
<organism evidence="1 2">
    <name type="scientific">Phlebiopsis gigantea (strain 11061_1 CR5-6)</name>
    <name type="common">White-rot fungus</name>
    <name type="synonym">Peniophora gigantea</name>
    <dbReference type="NCBI Taxonomy" id="745531"/>
    <lineage>
        <taxon>Eukaryota</taxon>
        <taxon>Fungi</taxon>
        <taxon>Dikarya</taxon>
        <taxon>Basidiomycota</taxon>
        <taxon>Agaricomycotina</taxon>
        <taxon>Agaricomycetes</taxon>
        <taxon>Polyporales</taxon>
        <taxon>Phanerochaetaceae</taxon>
        <taxon>Phlebiopsis</taxon>
    </lineage>
</organism>
<gene>
    <name evidence="1" type="ORF">PHLGIDRAFT_344355</name>
</gene>
<accession>A0A0C3S235</accession>
<dbReference type="HOGENOM" id="CLU_1732149_0_0_1"/>
<evidence type="ECO:0000313" key="1">
    <source>
        <dbReference type="EMBL" id="KIP01625.1"/>
    </source>
</evidence>
<dbReference type="Proteomes" id="UP000053257">
    <property type="component" value="Unassembled WGS sequence"/>
</dbReference>
<dbReference type="AlphaFoldDB" id="A0A0C3S235"/>
<keyword evidence="2" id="KW-1185">Reference proteome</keyword>
<reference evidence="1 2" key="1">
    <citation type="journal article" date="2014" name="PLoS Genet.">
        <title>Analysis of the Phlebiopsis gigantea genome, transcriptome and secretome provides insight into its pioneer colonization strategies of wood.</title>
        <authorList>
            <person name="Hori C."/>
            <person name="Ishida T."/>
            <person name="Igarashi K."/>
            <person name="Samejima M."/>
            <person name="Suzuki H."/>
            <person name="Master E."/>
            <person name="Ferreira P."/>
            <person name="Ruiz-Duenas F.J."/>
            <person name="Held B."/>
            <person name="Canessa P."/>
            <person name="Larrondo L.F."/>
            <person name="Schmoll M."/>
            <person name="Druzhinina I.S."/>
            <person name="Kubicek C.P."/>
            <person name="Gaskell J.A."/>
            <person name="Kersten P."/>
            <person name="St John F."/>
            <person name="Glasner J."/>
            <person name="Sabat G."/>
            <person name="Splinter BonDurant S."/>
            <person name="Syed K."/>
            <person name="Yadav J."/>
            <person name="Mgbeahuruike A.C."/>
            <person name="Kovalchuk A."/>
            <person name="Asiegbu F.O."/>
            <person name="Lackner G."/>
            <person name="Hoffmeister D."/>
            <person name="Rencoret J."/>
            <person name="Gutierrez A."/>
            <person name="Sun H."/>
            <person name="Lindquist E."/>
            <person name="Barry K."/>
            <person name="Riley R."/>
            <person name="Grigoriev I.V."/>
            <person name="Henrissat B."/>
            <person name="Kues U."/>
            <person name="Berka R.M."/>
            <person name="Martinez A.T."/>
            <person name="Covert S.F."/>
            <person name="Blanchette R.A."/>
            <person name="Cullen D."/>
        </authorList>
    </citation>
    <scope>NUCLEOTIDE SEQUENCE [LARGE SCALE GENOMIC DNA]</scope>
    <source>
        <strain evidence="1 2">11061_1 CR5-6</strain>
    </source>
</reference>
<evidence type="ECO:0000313" key="2">
    <source>
        <dbReference type="Proteomes" id="UP000053257"/>
    </source>
</evidence>
<dbReference type="EMBL" id="KN840757">
    <property type="protein sequence ID" value="KIP01625.1"/>
    <property type="molecule type" value="Genomic_DNA"/>
</dbReference>